<feature type="domain" description="KRAB-related" evidence="16">
    <location>
        <begin position="8"/>
        <end position="72"/>
    </location>
</feature>
<dbReference type="GeneID" id="117368326"/>
<dbReference type="FunFam" id="3.30.160.60:FF:000585">
    <property type="entry name" value="zinc finger protein 784"/>
    <property type="match status" value="1"/>
</dbReference>
<feature type="domain" description="C2H2-type" evidence="14">
    <location>
        <begin position="244"/>
        <end position="271"/>
    </location>
</feature>
<dbReference type="GO" id="GO:0000981">
    <property type="term" value="F:DNA-binding transcription factor activity, RNA polymerase II-specific"/>
    <property type="evidence" value="ECO:0007669"/>
    <property type="project" value="TreeGrafter"/>
</dbReference>
<dbReference type="InterPro" id="IPR036236">
    <property type="entry name" value="Znf_C2H2_sf"/>
</dbReference>
<comment type="function">
    <text evidence="1">May be involved in transcriptional regulation.</text>
</comment>
<feature type="domain" description="C2H2-type" evidence="14">
    <location>
        <begin position="328"/>
        <end position="355"/>
    </location>
</feature>
<dbReference type="SMART" id="SM00355">
    <property type="entry name" value="ZnF_C2H2"/>
    <property type="match status" value="7"/>
</dbReference>
<dbReference type="OrthoDB" id="3437960at2759"/>
<feature type="region of interest" description="Disordered" evidence="13">
    <location>
        <begin position="165"/>
        <end position="243"/>
    </location>
</feature>
<evidence type="ECO:0000256" key="13">
    <source>
        <dbReference type="SAM" id="MobiDB-lite"/>
    </source>
</evidence>
<feature type="compositionally biased region" description="Polar residues" evidence="13">
    <location>
        <begin position="183"/>
        <end position="198"/>
    </location>
</feature>
<evidence type="ECO:0000256" key="8">
    <source>
        <dbReference type="ARBA" id="ARBA00023015"/>
    </source>
</evidence>
<dbReference type="Gene3D" id="6.10.140.140">
    <property type="match status" value="1"/>
</dbReference>
<dbReference type="FunFam" id="3.30.160.60:FF:000624">
    <property type="entry name" value="zinc finger protein 697"/>
    <property type="match status" value="1"/>
</dbReference>
<dbReference type="FunFam" id="3.30.160.60:FF:000848">
    <property type="entry name" value="Zinc finger protein 35"/>
    <property type="match status" value="1"/>
</dbReference>
<dbReference type="FunFam" id="3.30.160.60:FF:001442">
    <property type="entry name" value="zinc finger protein 696"/>
    <property type="match status" value="1"/>
</dbReference>
<keyword evidence="4" id="KW-0479">Metal-binding</keyword>
<keyword evidence="6 12" id="KW-0863">Zinc-finger</keyword>
<dbReference type="PANTHER" id="PTHR23226">
    <property type="entry name" value="ZINC FINGER AND SCAN DOMAIN-CONTAINING"/>
    <property type="match status" value="1"/>
</dbReference>
<evidence type="ECO:0000256" key="4">
    <source>
        <dbReference type="ARBA" id="ARBA00022723"/>
    </source>
</evidence>
<dbReference type="KEGG" id="gsh:117368326"/>
<dbReference type="RefSeq" id="XP_033817767.1">
    <property type="nucleotide sequence ID" value="XM_033961876.1"/>
</dbReference>
<dbReference type="Pfam" id="PF01352">
    <property type="entry name" value="KRAB"/>
    <property type="match status" value="1"/>
</dbReference>
<dbReference type="AlphaFoldDB" id="A0A6P8SH59"/>
<evidence type="ECO:0000256" key="3">
    <source>
        <dbReference type="ARBA" id="ARBA00006991"/>
    </source>
</evidence>
<dbReference type="FunFam" id="3.30.160.60:FF:002343">
    <property type="entry name" value="Zinc finger protein 33A"/>
    <property type="match status" value="1"/>
</dbReference>
<dbReference type="GO" id="GO:0005634">
    <property type="term" value="C:nucleus"/>
    <property type="evidence" value="ECO:0007669"/>
    <property type="project" value="UniProtKB-SubCell"/>
</dbReference>
<protein>
    <submittedName>
        <fullName evidence="18">Zinc finger protein 501-like isoform X1</fullName>
    </submittedName>
</protein>
<feature type="domain" description="C2H2-type" evidence="14">
    <location>
        <begin position="356"/>
        <end position="383"/>
    </location>
</feature>
<feature type="domain" description="C2H2-type" evidence="14">
    <location>
        <begin position="384"/>
        <end position="411"/>
    </location>
</feature>
<feature type="domain" description="C2H2-type" evidence="14">
    <location>
        <begin position="272"/>
        <end position="299"/>
    </location>
</feature>
<keyword evidence="11" id="KW-0539">Nucleus</keyword>
<accession>A0A6P8SH59</accession>
<reference evidence="18" key="1">
    <citation type="submission" date="2025-08" db="UniProtKB">
        <authorList>
            <consortium name="RefSeq"/>
        </authorList>
    </citation>
    <scope>IDENTIFICATION</scope>
</reference>
<keyword evidence="5" id="KW-0677">Repeat</keyword>
<dbReference type="GO" id="GO:0008270">
    <property type="term" value="F:zinc ion binding"/>
    <property type="evidence" value="ECO:0007669"/>
    <property type="project" value="UniProtKB-KW"/>
</dbReference>
<dbReference type="CDD" id="cd07765">
    <property type="entry name" value="KRAB_A-box"/>
    <property type="match status" value="1"/>
</dbReference>
<keyword evidence="7" id="KW-0862">Zinc</keyword>
<dbReference type="InterPro" id="IPR001909">
    <property type="entry name" value="KRAB"/>
</dbReference>
<comment type="similarity">
    <text evidence="3">Belongs to the krueppel C2H2-type zinc-finger protein family.</text>
</comment>
<evidence type="ECO:0000256" key="12">
    <source>
        <dbReference type="PROSITE-ProRule" id="PRU00042"/>
    </source>
</evidence>
<comment type="subcellular location">
    <subcellularLocation>
        <location evidence="2">Nucleus</location>
    </subcellularLocation>
</comment>
<evidence type="ECO:0000256" key="7">
    <source>
        <dbReference type="ARBA" id="ARBA00022833"/>
    </source>
</evidence>
<dbReference type="InterPro" id="IPR013087">
    <property type="entry name" value="Znf_C2H2_type"/>
</dbReference>
<keyword evidence="8" id="KW-0805">Transcription regulation</keyword>
<evidence type="ECO:0000259" key="14">
    <source>
        <dbReference type="PROSITE" id="PS50157"/>
    </source>
</evidence>
<dbReference type="Pfam" id="PF00096">
    <property type="entry name" value="zf-C2H2"/>
    <property type="match status" value="7"/>
</dbReference>
<dbReference type="SUPFAM" id="SSF109640">
    <property type="entry name" value="KRAB domain (Kruppel-associated box)"/>
    <property type="match status" value="1"/>
</dbReference>
<evidence type="ECO:0000259" key="15">
    <source>
        <dbReference type="PROSITE" id="PS50805"/>
    </source>
</evidence>
<dbReference type="SUPFAM" id="SSF57667">
    <property type="entry name" value="beta-beta-alpha zinc fingers"/>
    <property type="match status" value="4"/>
</dbReference>
<keyword evidence="10" id="KW-0804">Transcription</keyword>
<dbReference type="GO" id="GO:0000978">
    <property type="term" value="F:RNA polymerase II cis-regulatory region sequence-specific DNA binding"/>
    <property type="evidence" value="ECO:0007669"/>
    <property type="project" value="TreeGrafter"/>
</dbReference>
<evidence type="ECO:0000259" key="16">
    <source>
        <dbReference type="PROSITE" id="PS50806"/>
    </source>
</evidence>
<dbReference type="PROSITE" id="PS50806">
    <property type="entry name" value="KRAB_RELATED"/>
    <property type="match status" value="1"/>
</dbReference>
<evidence type="ECO:0000256" key="1">
    <source>
        <dbReference type="ARBA" id="ARBA00003767"/>
    </source>
</evidence>
<feature type="domain" description="C2H2-type" evidence="14">
    <location>
        <begin position="412"/>
        <end position="439"/>
    </location>
</feature>
<keyword evidence="17" id="KW-1185">Reference proteome</keyword>
<name>A0A6P8SH59_GEOSA</name>
<dbReference type="InterPro" id="IPR036051">
    <property type="entry name" value="KRAB_dom_sf"/>
</dbReference>
<feature type="domain" description="C2H2-type" evidence="14">
    <location>
        <begin position="300"/>
        <end position="327"/>
    </location>
</feature>
<evidence type="ECO:0000256" key="6">
    <source>
        <dbReference type="ARBA" id="ARBA00022771"/>
    </source>
</evidence>
<organism evidence="17 18">
    <name type="scientific">Geotrypetes seraphini</name>
    <name type="common">Gaboon caecilian</name>
    <name type="synonym">Caecilia seraphini</name>
    <dbReference type="NCBI Taxonomy" id="260995"/>
    <lineage>
        <taxon>Eukaryota</taxon>
        <taxon>Metazoa</taxon>
        <taxon>Chordata</taxon>
        <taxon>Craniata</taxon>
        <taxon>Vertebrata</taxon>
        <taxon>Euteleostomi</taxon>
        <taxon>Amphibia</taxon>
        <taxon>Gymnophiona</taxon>
        <taxon>Geotrypetes</taxon>
    </lineage>
</organism>
<dbReference type="PANTHER" id="PTHR23226:SF416">
    <property type="entry name" value="FI01424P"/>
    <property type="match status" value="1"/>
</dbReference>
<feature type="compositionally biased region" description="Polar residues" evidence="13">
    <location>
        <begin position="226"/>
        <end position="236"/>
    </location>
</feature>
<gene>
    <name evidence="18" type="primary">LOC117368326</name>
</gene>
<dbReference type="PROSITE" id="PS50805">
    <property type="entry name" value="KRAB"/>
    <property type="match status" value="1"/>
</dbReference>
<evidence type="ECO:0000256" key="9">
    <source>
        <dbReference type="ARBA" id="ARBA00023125"/>
    </source>
</evidence>
<evidence type="ECO:0000313" key="18">
    <source>
        <dbReference type="RefSeq" id="XP_033817767.1"/>
    </source>
</evidence>
<feature type="domain" description="KRAB" evidence="15">
    <location>
        <begin position="11"/>
        <end position="82"/>
    </location>
</feature>
<dbReference type="PROSITE" id="PS50157">
    <property type="entry name" value="ZINC_FINGER_C2H2_2"/>
    <property type="match status" value="7"/>
</dbReference>
<evidence type="ECO:0000256" key="2">
    <source>
        <dbReference type="ARBA" id="ARBA00004123"/>
    </source>
</evidence>
<dbReference type="Gene3D" id="3.30.160.60">
    <property type="entry name" value="Classic Zinc Finger"/>
    <property type="match status" value="7"/>
</dbReference>
<dbReference type="Proteomes" id="UP000515159">
    <property type="component" value="Chromosome 10"/>
</dbReference>
<sequence>MSGPECEQITVTFNDVAAYFSEQEWQALEEWQRELYRGVMKQIHRALFSLGYSIANPDVLFRIKQDDEPYFRDPFDSEGSNNIGGKDAGYPFIRPDVLFRIKQEEMEEAYYWDPQEPEGGDETFCTSAAGELVANKWEKGKYLEECIEKLKLQETLPRKAVENLFQDPEQPRGFKRQRKAMSHLSTPSEPQADLSSESDGGFTVPTGPVSDEGVCEGEEPEMKVESGNSSDSNPTPKLQKAKPYKCDQCEKRYIKSSHLKVHQRSHTGEKPYTCGVCGKSFSHRETIVVHQRTHTGERPYKCTECEKRFLKSSDLKIHLRIHNGEKPFSCTQCDRTFNHRGDLNKHQRMHTGERPFQCTLCGKTFSQKGNLLLHQRTHTEERRFACTLCEKRFKQKTELAKHLKIHSGVKPFKCEECGKSFNRNQNLLRHLKVHLGKYERNADGCFVGVAFN</sequence>
<dbReference type="PROSITE" id="PS00028">
    <property type="entry name" value="ZINC_FINGER_C2H2_1"/>
    <property type="match status" value="7"/>
</dbReference>
<dbReference type="FunFam" id="3.30.160.60:FF:001049">
    <property type="entry name" value="zinc finger protein 319"/>
    <property type="match status" value="1"/>
</dbReference>
<dbReference type="SMART" id="SM00349">
    <property type="entry name" value="KRAB"/>
    <property type="match status" value="1"/>
</dbReference>
<evidence type="ECO:0000256" key="10">
    <source>
        <dbReference type="ARBA" id="ARBA00023163"/>
    </source>
</evidence>
<evidence type="ECO:0000256" key="5">
    <source>
        <dbReference type="ARBA" id="ARBA00022737"/>
    </source>
</evidence>
<proteinExistence type="inferred from homology"/>
<evidence type="ECO:0000313" key="17">
    <source>
        <dbReference type="Proteomes" id="UP000515159"/>
    </source>
</evidence>
<evidence type="ECO:0000256" key="11">
    <source>
        <dbReference type="ARBA" id="ARBA00023242"/>
    </source>
</evidence>
<dbReference type="InParanoid" id="A0A6P8SH59"/>
<keyword evidence="9" id="KW-0238">DNA-binding</keyword>
<dbReference type="InterPro" id="IPR003655">
    <property type="entry name" value="aKRAB"/>
</dbReference>
<dbReference type="FunFam" id="3.30.160.60:FF:000226">
    <property type="entry name" value="Zinc finger protein 236 variant"/>
    <property type="match status" value="1"/>
</dbReference>